<protein>
    <submittedName>
        <fullName evidence="2">Reactive intermediate/imine deaminase</fullName>
    </submittedName>
</protein>
<evidence type="ECO:0000256" key="1">
    <source>
        <dbReference type="ARBA" id="ARBA00010552"/>
    </source>
</evidence>
<proteinExistence type="inferred from homology"/>
<keyword evidence="3" id="KW-1185">Reference proteome</keyword>
<dbReference type="RefSeq" id="WP_095914391.1">
    <property type="nucleotide sequence ID" value="NZ_CAJPPO010000024.1"/>
</dbReference>
<dbReference type="EMBL" id="CP022384">
    <property type="protein sequence ID" value="ATA82372.1"/>
    <property type="molecule type" value="Genomic_DNA"/>
</dbReference>
<dbReference type="FunFam" id="3.30.1330.40:FF:000001">
    <property type="entry name" value="L-PSP family endoribonuclease"/>
    <property type="match status" value="1"/>
</dbReference>
<reference evidence="3" key="1">
    <citation type="submission" date="2017-06" db="EMBL/GenBank/DDBJ databases">
        <title>Capnocytophaga spp. assemblies.</title>
        <authorList>
            <person name="Gulvik C.A."/>
        </authorList>
    </citation>
    <scope>NUCLEOTIDE SEQUENCE [LARGE SCALE GENOMIC DNA]</scope>
    <source>
        <strain evidence="3">H6253</strain>
    </source>
</reference>
<evidence type="ECO:0000313" key="3">
    <source>
        <dbReference type="Proteomes" id="UP000217276"/>
    </source>
</evidence>
<dbReference type="GO" id="GO:0005829">
    <property type="term" value="C:cytosol"/>
    <property type="evidence" value="ECO:0007669"/>
    <property type="project" value="TreeGrafter"/>
</dbReference>
<dbReference type="InterPro" id="IPR035959">
    <property type="entry name" value="RutC-like_sf"/>
</dbReference>
<dbReference type="InterPro" id="IPR006175">
    <property type="entry name" value="YjgF/YER057c/UK114"/>
</dbReference>
<name>A0A250FB65_9FLAO</name>
<accession>A0A250FB65</accession>
<dbReference type="Pfam" id="PF01042">
    <property type="entry name" value="Ribonuc_L-PSP"/>
    <property type="match status" value="1"/>
</dbReference>
<dbReference type="Gene3D" id="3.30.1330.40">
    <property type="entry name" value="RutC-like"/>
    <property type="match status" value="1"/>
</dbReference>
<gene>
    <name evidence="2" type="ORF">CGC53_08465</name>
</gene>
<dbReference type="AlphaFoldDB" id="A0A250FB65"/>
<dbReference type="GO" id="GO:0019239">
    <property type="term" value="F:deaminase activity"/>
    <property type="evidence" value="ECO:0007669"/>
    <property type="project" value="TreeGrafter"/>
</dbReference>
<dbReference type="NCBIfam" id="TIGR00004">
    <property type="entry name" value="Rid family detoxifying hydrolase"/>
    <property type="match status" value="1"/>
</dbReference>
<dbReference type="PANTHER" id="PTHR11803">
    <property type="entry name" value="2-IMINOBUTANOATE/2-IMINOPROPANOATE DEAMINASE RIDA"/>
    <property type="match status" value="1"/>
</dbReference>
<dbReference type="CDD" id="cd00448">
    <property type="entry name" value="YjgF_YER057c_UK114_family"/>
    <property type="match status" value="1"/>
</dbReference>
<dbReference type="SUPFAM" id="SSF55298">
    <property type="entry name" value="YjgF-like"/>
    <property type="match status" value="1"/>
</dbReference>
<dbReference type="PANTHER" id="PTHR11803:SF58">
    <property type="entry name" value="PROTEIN HMF1-RELATED"/>
    <property type="match status" value="1"/>
</dbReference>
<dbReference type="KEGG" id="clk:CGC53_08465"/>
<evidence type="ECO:0000313" key="2">
    <source>
        <dbReference type="EMBL" id="ATA82372.1"/>
    </source>
</evidence>
<sequence>MKQVIFTDKAPAPIGPYTQAILAGNTLYVSGQIPVNPATGEVVTGIEAATEQVMENLKAILTQAGTTFEKVVKTTIFLADMGQFAQVNGVYARYFDEKTAPARETVQVAKLPKGVEVEISCIAVL</sequence>
<dbReference type="Proteomes" id="UP000217276">
    <property type="component" value="Chromosome"/>
</dbReference>
<comment type="similarity">
    <text evidence="1">Belongs to the RutC family.</text>
</comment>
<dbReference type="InterPro" id="IPR006056">
    <property type="entry name" value="RidA"/>
</dbReference>
<organism evidence="2 3">
    <name type="scientific">Capnocytophaga leadbetteri</name>
    <dbReference type="NCBI Taxonomy" id="327575"/>
    <lineage>
        <taxon>Bacteria</taxon>
        <taxon>Pseudomonadati</taxon>
        <taxon>Bacteroidota</taxon>
        <taxon>Flavobacteriia</taxon>
        <taxon>Flavobacteriales</taxon>
        <taxon>Flavobacteriaceae</taxon>
        <taxon>Capnocytophaga</taxon>
    </lineage>
</organism>